<keyword evidence="3" id="KW-1185">Reference proteome</keyword>
<dbReference type="HOGENOM" id="CLU_2871258_0_0_1"/>
<dbReference type="Proteomes" id="UP000026961">
    <property type="component" value="Chromosome 1"/>
</dbReference>
<reference evidence="2" key="3">
    <citation type="submission" date="2018-05" db="EMBL/GenBank/DDBJ databases">
        <title>OgluRS3 (Oryza glumaepatula Reference Sequence Version 3).</title>
        <authorList>
            <person name="Zhang J."/>
            <person name="Kudrna D."/>
            <person name="Lee S."/>
            <person name="Talag J."/>
            <person name="Welchert J."/>
            <person name="Wing R.A."/>
        </authorList>
    </citation>
    <scope>NUCLEOTIDE SEQUENCE [LARGE SCALE GENOMIC DNA]</scope>
</reference>
<feature type="compositionally biased region" description="Polar residues" evidence="1">
    <location>
        <begin position="1"/>
        <end position="25"/>
    </location>
</feature>
<dbReference type="EnsemblPlants" id="OGLUM01G00960.1">
    <property type="protein sequence ID" value="OGLUM01G00960.1"/>
    <property type="gene ID" value="OGLUM01G00960"/>
</dbReference>
<evidence type="ECO:0000313" key="3">
    <source>
        <dbReference type="Proteomes" id="UP000026961"/>
    </source>
</evidence>
<sequence length="64" mass="7156">MTTSKKGTEETMGNNQMIIHQSRWNPKNHPSMKKVVNMLTGSLQSLAMPPKPFVSSLGHPRPQI</sequence>
<dbReference type="Gramene" id="OGLUM01G00960.1">
    <property type="protein sequence ID" value="OGLUM01G00960.1"/>
    <property type="gene ID" value="OGLUM01G00960"/>
</dbReference>
<evidence type="ECO:0000313" key="2">
    <source>
        <dbReference type="EnsemblPlants" id="OGLUM01G00960.1"/>
    </source>
</evidence>
<dbReference type="STRING" id="40148.A0A0D9Y2C3"/>
<evidence type="ECO:0000256" key="1">
    <source>
        <dbReference type="SAM" id="MobiDB-lite"/>
    </source>
</evidence>
<protein>
    <submittedName>
        <fullName evidence="2">Uncharacterized protein</fullName>
    </submittedName>
</protein>
<dbReference type="AlphaFoldDB" id="A0A0D9Y2C3"/>
<name>A0A0D9Y2C3_9ORYZ</name>
<accession>A0A0D9Y2C3</accession>
<reference evidence="2" key="1">
    <citation type="submission" date="2013-08" db="EMBL/GenBank/DDBJ databases">
        <title>Oryza genome evolution.</title>
        <authorList>
            <person name="Wing R.A."/>
            <person name="Panaud O."/>
            <person name="Oliveira A.C."/>
        </authorList>
    </citation>
    <scope>NUCLEOTIDE SEQUENCE</scope>
</reference>
<proteinExistence type="predicted"/>
<organism evidence="2">
    <name type="scientific">Oryza glumipatula</name>
    <dbReference type="NCBI Taxonomy" id="40148"/>
    <lineage>
        <taxon>Eukaryota</taxon>
        <taxon>Viridiplantae</taxon>
        <taxon>Streptophyta</taxon>
        <taxon>Embryophyta</taxon>
        <taxon>Tracheophyta</taxon>
        <taxon>Spermatophyta</taxon>
        <taxon>Magnoliopsida</taxon>
        <taxon>Liliopsida</taxon>
        <taxon>Poales</taxon>
        <taxon>Poaceae</taxon>
        <taxon>BOP clade</taxon>
        <taxon>Oryzoideae</taxon>
        <taxon>Oryzeae</taxon>
        <taxon>Oryzinae</taxon>
        <taxon>Oryza</taxon>
    </lineage>
</organism>
<reference evidence="2" key="2">
    <citation type="submission" date="2015-04" db="UniProtKB">
        <authorList>
            <consortium name="EnsemblPlants"/>
        </authorList>
    </citation>
    <scope>IDENTIFICATION</scope>
</reference>
<feature type="region of interest" description="Disordered" evidence="1">
    <location>
        <begin position="1"/>
        <end position="31"/>
    </location>
</feature>